<evidence type="ECO:0000256" key="1">
    <source>
        <dbReference type="SAM" id="MobiDB-lite"/>
    </source>
</evidence>
<dbReference type="AlphaFoldDB" id="A0AAW2XC94"/>
<name>A0AAW2XC94_9LAMI</name>
<accession>A0AAW2XC94</accession>
<dbReference type="PANTHER" id="PTHR33240">
    <property type="entry name" value="OS08G0508500 PROTEIN"/>
    <property type="match status" value="1"/>
</dbReference>
<feature type="region of interest" description="Disordered" evidence="1">
    <location>
        <begin position="205"/>
        <end position="270"/>
    </location>
</feature>
<reference evidence="3" key="1">
    <citation type="submission" date="2020-06" db="EMBL/GenBank/DDBJ databases">
        <authorList>
            <person name="Li T."/>
            <person name="Hu X."/>
            <person name="Zhang T."/>
            <person name="Song X."/>
            <person name="Zhang H."/>
            <person name="Dai N."/>
            <person name="Sheng W."/>
            <person name="Hou X."/>
            <person name="Wei L."/>
        </authorList>
    </citation>
    <scope>NUCLEOTIDE SEQUENCE</scope>
    <source>
        <strain evidence="3">KEN1</strain>
        <tissue evidence="3">Leaf</tissue>
    </source>
</reference>
<feature type="compositionally biased region" description="Basic and acidic residues" evidence="1">
    <location>
        <begin position="227"/>
        <end position="247"/>
    </location>
</feature>
<sequence length="619" mass="69668">MNVESSSLHSLGQHSNGSIGSFQEFRSLFLHQFASSRKVRKTELSLFAVRQKEDEPLKEYLQRFNTAALEVPAATQEVKASAFSQALLDGDFFKSLAKKPVSKFDALLARATKYINMEEAQAAKKDSRGEKRKKTFMAVEEKGLITRPRSWRDTPQRPKSDKFCRFHNDYGHTTEECRHLKNEIERLIQNGYLQEYVCWERARGTGPYQKKQGDKAREIRAPSPRRPSREGAKQTSGGKEDNNDIPRKGVIRRIAGGPSGGDSHRARKSQVWEAHQISIKEVLDIETMEDAPIIQLERAERSGPQTTHNDALVITGMIANYEVGRIFIDSRSSADILFEEAYDQMQLGDVPLEKVNTSLYGFAGEVVHPRGMVLLPLTMGRGTTRKTCLLKFLVVDVPSAYNVILGRPTLNTFQAVVSTYHMKIKFPTPGGVGEVQGDPLQSRECYVEAVRKGQKRNVDDTPDQVPPGKKGKTPEEKNSEEAETPAKVQPAEELLNIEIIPENPNKTTRIGSHLGEEAKKEITLCLQRNADIFAWIPQDLEGIDPQVITHHLNIDPSYKPIKQKKRHFGPEKDKIIQVEVNKLMAAGHIEEVQFPEWLSNVVLVPKPEENGECASIFET</sequence>
<proteinExistence type="predicted"/>
<protein>
    <recommendedName>
        <fullName evidence="2">Retrotransposon gag domain-containing protein</fullName>
    </recommendedName>
</protein>
<feature type="domain" description="Retrotransposon gag" evidence="2">
    <location>
        <begin position="9"/>
        <end position="87"/>
    </location>
</feature>
<dbReference type="InterPro" id="IPR043502">
    <property type="entry name" value="DNA/RNA_pol_sf"/>
</dbReference>
<feature type="compositionally biased region" description="Basic and acidic residues" evidence="1">
    <location>
        <begin position="211"/>
        <end position="220"/>
    </location>
</feature>
<dbReference type="CDD" id="cd00303">
    <property type="entry name" value="retropepsin_like"/>
    <property type="match status" value="1"/>
</dbReference>
<organism evidence="3">
    <name type="scientific">Sesamum latifolium</name>
    <dbReference type="NCBI Taxonomy" id="2727402"/>
    <lineage>
        <taxon>Eukaryota</taxon>
        <taxon>Viridiplantae</taxon>
        <taxon>Streptophyta</taxon>
        <taxon>Embryophyta</taxon>
        <taxon>Tracheophyta</taxon>
        <taxon>Spermatophyta</taxon>
        <taxon>Magnoliopsida</taxon>
        <taxon>eudicotyledons</taxon>
        <taxon>Gunneridae</taxon>
        <taxon>Pentapetalae</taxon>
        <taxon>asterids</taxon>
        <taxon>lamiids</taxon>
        <taxon>Lamiales</taxon>
        <taxon>Pedaliaceae</taxon>
        <taxon>Sesamum</taxon>
    </lineage>
</organism>
<reference evidence="3" key="2">
    <citation type="journal article" date="2024" name="Plant">
        <title>Genomic evolution and insights into agronomic trait innovations of Sesamum species.</title>
        <authorList>
            <person name="Miao H."/>
            <person name="Wang L."/>
            <person name="Qu L."/>
            <person name="Liu H."/>
            <person name="Sun Y."/>
            <person name="Le M."/>
            <person name="Wang Q."/>
            <person name="Wei S."/>
            <person name="Zheng Y."/>
            <person name="Lin W."/>
            <person name="Duan Y."/>
            <person name="Cao H."/>
            <person name="Xiong S."/>
            <person name="Wang X."/>
            <person name="Wei L."/>
            <person name="Li C."/>
            <person name="Ma Q."/>
            <person name="Ju M."/>
            <person name="Zhao R."/>
            <person name="Li G."/>
            <person name="Mu C."/>
            <person name="Tian Q."/>
            <person name="Mei H."/>
            <person name="Zhang T."/>
            <person name="Gao T."/>
            <person name="Zhang H."/>
        </authorList>
    </citation>
    <scope>NUCLEOTIDE SEQUENCE</scope>
    <source>
        <strain evidence="3">KEN1</strain>
    </source>
</reference>
<dbReference type="EMBL" id="JACGWN010000004">
    <property type="protein sequence ID" value="KAL0451403.1"/>
    <property type="molecule type" value="Genomic_DNA"/>
</dbReference>
<evidence type="ECO:0000313" key="3">
    <source>
        <dbReference type="EMBL" id="KAL0451403.1"/>
    </source>
</evidence>
<dbReference type="InterPro" id="IPR021109">
    <property type="entry name" value="Peptidase_aspartic_dom_sf"/>
</dbReference>
<dbReference type="PANTHER" id="PTHR33240:SF15">
    <property type="entry name" value="GAG-PRO-LIKE PROTEIN"/>
    <property type="match status" value="1"/>
</dbReference>
<feature type="region of interest" description="Disordered" evidence="1">
    <location>
        <begin position="451"/>
        <end position="488"/>
    </location>
</feature>
<evidence type="ECO:0000259" key="2">
    <source>
        <dbReference type="Pfam" id="PF03732"/>
    </source>
</evidence>
<dbReference type="Gene3D" id="2.40.70.10">
    <property type="entry name" value="Acid Proteases"/>
    <property type="match status" value="1"/>
</dbReference>
<dbReference type="SUPFAM" id="SSF56672">
    <property type="entry name" value="DNA/RNA polymerases"/>
    <property type="match status" value="1"/>
</dbReference>
<gene>
    <name evidence="3" type="ORF">Slati_1118400</name>
</gene>
<comment type="caution">
    <text evidence="3">The sequence shown here is derived from an EMBL/GenBank/DDBJ whole genome shotgun (WGS) entry which is preliminary data.</text>
</comment>
<dbReference type="Gene3D" id="3.10.10.10">
    <property type="entry name" value="HIV Type 1 Reverse Transcriptase, subunit A, domain 1"/>
    <property type="match status" value="1"/>
</dbReference>
<dbReference type="InterPro" id="IPR005162">
    <property type="entry name" value="Retrotrans_gag_dom"/>
</dbReference>
<dbReference type="Pfam" id="PF03732">
    <property type="entry name" value="Retrotrans_gag"/>
    <property type="match status" value="1"/>
</dbReference>